<dbReference type="Pfam" id="PF24494">
    <property type="entry name" value="DUF7587"/>
    <property type="match status" value="1"/>
</dbReference>
<comment type="caution">
    <text evidence="2">The sequence shown here is derived from an EMBL/GenBank/DDBJ whole genome shotgun (WGS) entry which is preliminary data.</text>
</comment>
<dbReference type="Proteomes" id="UP000193144">
    <property type="component" value="Unassembled WGS sequence"/>
</dbReference>
<gene>
    <name evidence="2" type="ORF">BCR34DRAFT_453291</name>
</gene>
<feature type="non-terminal residue" evidence="2">
    <location>
        <position position="1"/>
    </location>
</feature>
<organism evidence="2 3">
    <name type="scientific">Clohesyomyces aquaticus</name>
    <dbReference type="NCBI Taxonomy" id="1231657"/>
    <lineage>
        <taxon>Eukaryota</taxon>
        <taxon>Fungi</taxon>
        <taxon>Dikarya</taxon>
        <taxon>Ascomycota</taxon>
        <taxon>Pezizomycotina</taxon>
        <taxon>Dothideomycetes</taxon>
        <taxon>Pleosporomycetidae</taxon>
        <taxon>Pleosporales</taxon>
        <taxon>Lindgomycetaceae</taxon>
        <taxon>Clohesyomyces</taxon>
    </lineage>
</organism>
<dbReference type="InterPro" id="IPR056009">
    <property type="entry name" value="DUF7587"/>
</dbReference>
<evidence type="ECO:0000259" key="1">
    <source>
        <dbReference type="Pfam" id="PF24494"/>
    </source>
</evidence>
<accession>A0A1Y1Z3B6</accession>
<proteinExistence type="predicted"/>
<name>A0A1Y1Z3B6_9PLEO</name>
<dbReference type="EMBL" id="MCFA01000132">
    <property type="protein sequence ID" value="ORY04770.1"/>
    <property type="molecule type" value="Genomic_DNA"/>
</dbReference>
<evidence type="ECO:0000313" key="2">
    <source>
        <dbReference type="EMBL" id="ORY04770.1"/>
    </source>
</evidence>
<evidence type="ECO:0000313" key="3">
    <source>
        <dbReference type="Proteomes" id="UP000193144"/>
    </source>
</evidence>
<feature type="non-terminal residue" evidence="2">
    <location>
        <position position="296"/>
    </location>
</feature>
<protein>
    <recommendedName>
        <fullName evidence="1">DUF7587 domain-containing protein</fullName>
    </recommendedName>
</protein>
<dbReference type="OrthoDB" id="5295996at2759"/>
<keyword evidence="3" id="KW-1185">Reference proteome</keyword>
<feature type="domain" description="DUF7587" evidence="1">
    <location>
        <begin position="25"/>
        <end position="155"/>
    </location>
</feature>
<sequence>LDYNNRGPITGKRREEFEELRQNHVPRYLFRAWTPGSGGGERVSINTTTEIVPPAIRRNRNLDLYSMTETELYNMTSGHIRGEPLPITAFSSWGASLQLVLCYAQFLEDRNGSAHIAIMDTQAVDGVLAWHVPHLHKYEQPQVANHEFLVFGHIHGPGYKAIPLHNFPGWRTMIQDPKKKGRDWWGHHRRVVAFSKRAQRVTQEDLEIINSAAAKFEDLSMPVAIALLNIRPRPWRHRSPTQEEMDMILQGLHSITIPAEELVQSQWLGPGMIDTKNFPDVQQHLDFLRAVAEYIT</sequence>
<reference evidence="2 3" key="1">
    <citation type="submission" date="2016-07" db="EMBL/GenBank/DDBJ databases">
        <title>Pervasive Adenine N6-methylation of Active Genes in Fungi.</title>
        <authorList>
            <consortium name="DOE Joint Genome Institute"/>
            <person name="Mondo S.J."/>
            <person name="Dannebaum R.O."/>
            <person name="Kuo R.C."/>
            <person name="Labutti K."/>
            <person name="Haridas S."/>
            <person name="Kuo A."/>
            <person name="Salamov A."/>
            <person name="Ahrendt S.R."/>
            <person name="Lipzen A."/>
            <person name="Sullivan W."/>
            <person name="Andreopoulos W.B."/>
            <person name="Clum A."/>
            <person name="Lindquist E."/>
            <person name="Daum C."/>
            <person name="Ramamoorthy G.K."/>
            <person name="Gryganskyi A."/>
            <person name="Culley D."/>
            <person name="Magnuson J.K."/>
            <person name="James T.Y."/>
            <person name="O'Malley M.A."/>
            <person name="Stajich J.E."/>
            <person name="Spatafora J.W."/>
            <person name="Visel A."/>
            <person name="Grigoriev I.V."/>
        </authorList>
    </citation>
    <scope>NUCLEOTIDE SEQUENCE [LARGE SCALE GENOMIC DNA]</scope>
    <source>
        <strain evidence="2 3">CBS 115471</strain>
    </source>
</reference>
<dbReference type="AlphaFoldDB" id="A0A1Y1Z3B6"/>